<keyword evidence="2" id="KW-0604">Photosystem II</keyword>
<name>A0A839HMB4_9BURK</name>
<dbReference type="RefSeq" id="WP_182665771.1">
    <property type="nucleotide sequence ID" value="NZ_JACIVI010000006.1"/>
</dbReference>
<dbReference type="PANTHER" id="PTHR47199">
    <property type="entry name" value="PHOTOSYSTEM II STABILITY/ASSEMBLY FACTOR HCF136, CHLOROPLASTIC"/>
    <property type="match status" value="1"/>
</dbReference>
<protein>
    <submittedName>
        <fullName evidence="4">Glycosyl hydrolase</fullName>
    </submittedName>
</protein>
<dbReference type="Proteomes" id="UP000586093">
    <property type="component" value="Unassembled WGS sequence"/>
</dbReference>
<dbReference type="AlphaFoldDB" id="A0A839HMB4"/>
<gene>
    <name evidence="4" type="ORF">H4F90_14325</name>
</gene>
<feature type="domain" description="Photosynthesis system II assembly factor Ycf48/Hcf136-like" evidence="3">
    <location>
        <begin position="213"/>
        <end position="297"/>
    </location>
</feature>
<feature type="domain" description="Photosynthesis system II assembly factor Ycf48/Hcf136-like" evidence="3">
    <location>
        <begin position="92"/>
        <end position="176"/>
    </location>
</feature>
<evidence type="ECO:0000256" key="1">
    <source>
        <dbReference type="ARBA" id="ARBA00022531"/>
    </source>
</evidence>
<sequence length="336" mass="36241">MKARPVRTEASPGLFKRAALSAAPMLIIGSLIYAAFFVKAEVTIDAIPQPAIERRDNFYGLAVPQDGVIWAAGSYGKVVRSDDNGKTWQIQKTPVAVHLQSIAAWDALHAVAVGNQGRILVTEDGGAHWAEAESPRSEVANKLVKVRTYPEGVAWAVGEMGAVLKSTDHGRSWSRALPEQDQAWNDVFFVGANGWLVGEFGRIQRSLDGGQTWAQVESPSGSSLMSVAFRDAEHGLAVGLSGTVLSSTDGGASWTVVPPLTREHLNHVRWDGQAWHAVGDKGVQISQRGTQWQSARLVDKDLSWRTQAEPVGEQLLLAGANLARLDQGALQIFGRP</sequence>
<evidence type="ECO:0000313" key="5">
    <source>
        <dbReference type="Proteomes" id="UP000586093"/>
    </source>
</evidence>
<dbReference type="InterPro" id="IPR015943">
    <property type="entry name" value="WD40/YVTN_repeat-like_dom_sf"/>
</dbReference>
<keyword evidence="1" id="KW-0602">Photosynthesis</keyword>
<dbReference type="GO" id="GO:0009523">
    <property type="term" value="C:photosystem II"/>
    <property type="evidence" value="ECO:0007669"/>
    <property type="project" value="UniProtKB-KW"/>
</dbReference>
<dbReference type="CDD" id="cd15482">
    <property type="entry name" value="Sialidase_non-viral"/>
    <property type="match status" value="1"/>
</dbReference>
<dbReference type="InterPro" id="IPR028203">
    <property type="entry name" value="PSII_CF48-like_dom"/>
</dbReference>
<dbReference type="GO" id="GO:0016787">
    <property type="term" value="F:hydrolase activity"/>
    <property type="evidence" value="ECO:0007669"/>
    <property type="project" value="UniProtKB-KW"/>
</dbReference>
<evidence type="ECO:0000313" key="4">
    <source>
        <dbReference type="EMBL" id="MBB1163146.1"/>
    </source>
</evidence>
<dbReference type="SUPFAM" id="SSF110296">
    <property type="entry name" value="Oligoxyloglucan reducing end-specific cellobiohydrolase"/>
    <property type="match status" value="1"/>
</dbReference>
<organism evidence="4 5">
    <name type="scientific">Aquariibacter albus</name>
    <dbReference type="NCBI Taxonomy" id="2759899"/>
    <lineage>
        <taxon>Bacteria</taxon>
        <taxon>Pseudomonadati</taxon>
        <taxon>Pseudomonadota</taxon>
        <taxon>Betaproteobacteria</taxon>
        <taxon>Burkholderiales</taxon>
        <taxon>Sphaerotilaceae</taxon>
        <taxon>Aquariibacter</taxon>
    </lineage>
</organism>
<dbReference type="EMBL" id="JACIVI010000006">
    <property type="protein sequence ID" value="MBB1163146.1"/>
    <property type="molecule type" value="Genomic_DNA"/>
</dbReference>
<evidence type="ECO:0000256" key="2">
    <source>
        <dbReference type="ARBA" id="ARBA00023276"/>
    </source>
</evidence>
<accession>A0A839HMB4</accession>
<comment type="caution">
    <text evidence="4">The sequence shown here is derived from an EMBL/GenBank/DDBJ whole genome shotgun (WGS) entry which is preliminary data.</text>
</comment>
<dbReference type="GO" id="GO:0015979">
    <property type="term" value="P:photosynthesis"/>
    <property type="evidence" value="ECO:0007669"/>
    <property type="project" value="UniProtKB-KW"/>
</dbReference>
<dbReference type="Pfam" id="PF14870">
    <property type="entry name" value="PSII_BNR"/>
    <property type="match status" value="2"/>
</dbReference>
<dbReference type="PANTHER" id="PTHR47199:SF2">
    <property type="entry name" value="PHOTOSYSTEM II STABILITY_ASSEMBLY FACTOR HCF136, CHLOROPLASTIC"/>
    <property type="match status" value="1"/>
</dbReference>
<keyword evidence="5" id="KW-1185">Reference proteome</keyword>
<dbReference type="Gene3D" id="2.130.10.10">
    <property type="entry name" value="YVTN repeat-like/Quinoprotein amine dehydrogenase"/>
    <property type="match status" value="2"/>
</dbReference>
<evidence type="ECO:0000259" key="3">
    <source>
        <dbReference type="Pfam" id="PF14870"/>
    </source>
</evidence>
<proteinExistence type="predicted"/>
<reference evidence="4 5" key="1">
    <citation type="submission" date="2020-08" db="EMBL/GenBank/DDBJ databases">
        <title>Aquariorum lacteus gen. nov., sp. nov., a new member of the family Comamonadaceae, isolated from freshwater aquarium.</title>
        <authorList>
            <person name="Chun S.-J."/>
        </authorList>
    </citation>
    <scope>NUCLEOTIDE SEQUENCE [LARGE SCALE GENOMIC DNA]</scope>
    <source>
        <strain evidence="4 5">SJAQ100</strain>
    </source>
</reference>
<keyword evidence="4" id="KW-0378">Hydrolase</keyword>